<sequence>MCETPGLTKERDCMYDRYDCRIFCFVGYSNFAFTFLAELLSEQYPCSVSQKLYTFLLLDLFRLRLLARGDERVMMITMSPDESTLLAHTQKEGIHIWKPDCHR</sequence>
<protein>
    <submittedName>
        <fullName evidence="1">Uncharacterized protein</fullName>
    </submittedName>
</protein>
<proteinExistence type="predicted"/>
<dbReference type="Proteomes" id="UP000800094">
    <property type="component" value="Unassembled WGS sequence"/>
</dbReference>
<keyword evidence="2" id="KW-1185">Reference proteome</keyword>
<evidence type="ECO:0000313" key="1">
    <source>
        <dbReference type="EMBL" id="KAF2251823.1"/>
    </source>
</evidence>
<reference evidence="1" key="1">
    <citation type="journal article" date="2020" name="Stud. Mycol.">
        <title>101 Dothideomycetes genomes: a test case for predicting lifestyles and emergence of pathogens.</title>
        <authorList>
            <person name="Haridas S."/>
            <person name="Albert R."/>
            <person name="Binder M."/>
            <person name="Bloem J."/>
            <person name="Labutti K."/>
            <person name="Salamov A."/>
            <person name="Andreopoulos B."/>
            <person name="Baker S."/>
            <person name="Barry K."/>
            <person name="Bills G."/>
            <person name="Bluhm B."/>
            <person name="Cannon C."/>
            <person name="Castanera R."/>
            <person name="Culley D."/>
            <person name="Daum C."/>
            <person name="Ezra D."/>
            <person name="Gonzalez J."/>
            <person name="Henrissat B."/>
            <person name="Kuo A."/>
            <person name="Liang C."/>
            <person name="Lipzen A."/>
            <person name="Lutzoni F."/>
            <person name="Magnuson J."/>
            <person name="Mondo S."/>
            <person name="Nolan M."/>
            <person name="Ohm R."/>
            <person name="Pangilinan J."/>
            <person name="Park H.-J."/>
            <person name="Ramirez L."/>
            <person name="Alfaro M."/>
            <person name="Sun H."/>
            <person name="Tritt A."/>
            <person name="Yoshinaga Y."/>
            <person name="Zwiers L.-H."/>
            <person name="Turgeon B."/>
            <person name="Goodwin S."/>
            <person name="Spatafora J."/>
            <person name="Crous P."/>
            <person name="Grigoriev I."/>
        </authorList>
    </citation>
    <scope>NUCLEOTIDE SEQUENCE</scope>
    <source>
        <strain evidence="1">CBS 122368</strain>
    </source>
</reference>
<evidence type="ECO:0000313" key="2">
    <source>
        <dbReference type="Proteomes" id="UP000800094"/>
    </source>
</evidence>
<dbReference type="AlphaFoldDB" id="A0A6A6IQM4"/>
<accession>A0A6A6IQM4</accession>
<gene>
    <name evidence="1" type="ORF">BU26DRAFT_245245</name>
</gene>
<dbReference type="RefSeq" id="XP_033686827.1">
    <property type="nucleotide sequence ID" value="XM_033821065.1"/>
</dbReference>
<organism evidence="1 2">
    <name type="scientific">Trematosphaeria pertusa</name>
    <dbReference type="NCBI Taxonomy" id="390896"/>
    <lineage>
        <taxon>Eukaryota</taxon>
        <taxon>Fungi</taxon>
        <taxon>Dikarya</taxon>
        <taxon>Ascomycota</taxon>
        <taxon>Pezizomycotina</taxon>
        <taxon>Dothideomycetes</taxon>
        <taxon>Pleosporomycetidae</taxon>
        <taxon>Pleosporales</taxon>
        <taxon>Massarineae</taxon>
        <taxon>Trematosphaeriaceae</taxon>
        <taxon>Trematosphaeria</taxon>
    </lineage>
</organism>
<dbReference type="GeneID" id="54574395"/>
<dbReference type="EMBL" id="ML987192">
    <property type="protein sequence ID" value="KAF2251823.1"/>
    <property type="molecule type" value="Genomic_DNA"/>
</dbReference>
<name>A0A6A6IQM4_9PLEO</name>